<evidence type="ECO:0000256" key="1">
    <source>
        <dbReference type="SAM" id="MobiDB-lite"/>
    </source>
</evidence>
<gene>
    <name evidence="2" type="ORF">QC762_0066760</name>
</gene>
<feature type="compositionally biased region" description="Basic and acidic residues" evidence="1">
    <location>
        <begin position="89"/>
        <end position="107"/>
    </location>
</feature>
<proteinExistence type="predicted"/>
<evidence type="ECO:0000313" key="3">
    <source>
        <dbReference type="Proteomes" id="UP001323405"/>
    </source>
</evidence>
<organism evidence="2 3">
    <name type="scientific">Podospora pseudocomata</name>
    <dbReference type="NCBI Taxonomy" id="2093779"/>
    <lineage>
        <taxon>Eukaryota</taxon>
        <taxon>Fungi</taxon>
        <taxon>Dikarya</taxon>
        <taxon>Ascomycota</taxon>
        <taxon>Pezizomycotina</taxon>
        <taxon>Sordariomycetes</taxon>
        <taxon>Sordariomycetidae</taxon>
        <taxon>Sordariales</taxon>
        <taxon>Podosporaceae</taxon>
        <taxon>Podospora</taxon>
    </lineage>
</organism>
<evidence type="ECO:0000313" key="2">
    <source>
        <dbReference type="EMBL" id="KAK4654550.1"/>
    </source>
</evidence>
<comment type="caution">
    <text evidence="2">The sequence shown here is derived from an EMBL/GenBank/DDBJ whole genome shotgun (WGS) entry which is preliminary data.</text>
</comment>
<accession>A0ABR0GFM9</accession>
<dbReference type="GeneID" id="87903351"/>
<dbReference type="EMBL" id="JAFFHA010000006">
    <property type="protein sequence ID" value="KAK4654550.1"/>
    <property type="molecule type" value="Genomic_DNA"/>
</dbReference>
<dbReference type="RefSeq" id="XP_062743525.1">
    <property type="nucleotide sequence ID" value="XM_062883684.1"/>
</dbReference>
<reference evidence="2 3" key="1">
    <citation type="journal article" date="2023" name="bioRxiv">
        <title>High-quality genome assemblies of four members of thePodospora anserinaspecies complex.</title>
        <authorList>
            <person name="Ament-Velasquez S.L."/>
            <person name="Vogan A.A."/>
            <person name="Wallerman O."/>
            <person name="Hartmann F."/>
            <person name="Gautier V."/>
            <person name="Silar P."/>
            <person name="Giraud T."/>
            <person name="Johannesson H."/>
        </authorList>
    </citation>
    <scope>NUCLEOTIDE SEQUENCE [LARGE SCALE GENOMIC DNA]</scope>
    <source>
        <strain evidence="2 3">CBS 415.72m</strain>
    </source>
</reference>
<protein>
    <submittedName>
        <fullName evidence="2">Uncharacterized protein</fullName>
    </submittedName>
</protein>
<sequence length="158" mass="18494">MCMQKDKVWLECNHRAFFRFEPCARLGHGCFGAGGDHDEVHVQDICADCKRKDPNPAAREAERVRREMELRARRAEEERVAQIKRLQIEARRRAEDAKRKQEEEALKSARRRERERRQLEKQVDDRAAKALESHKRKHEGGEEDEPKAKRQRGRGGGG</sequence>
<keyword evidence="3" id="KW-1185">Reference proteome</keyword>
<dbReference type="Proteomes" id="UP001323405">
    <property type="component" value="Unassembled WGS sequence"/>
</dbReference>
<feature type="compositionally biased region" description="Basic and acidic residues" evidence="1">
    <location>
        <begin position="115"/>
        <end position="133"/>
    </location>
</feature>
<name>A0ABR0GFM9_9PEZI</name>
<feature type="compositionally biased region" description="Basic residues" evidence="1">
    <location>
        <begin position="149"/>
        <end position="158"/>
    </location>
</feature>
<feature type="region of interest" description="Disordered" evidence="1">
    <location>
        <begin position="89"/>
        <end position="158"/>
    </location>
</feature>